<reference evidence="1 2" key="1">
    <citation type="journal article" date="2015" name="Genome Announc.">
        <title>Genome Sequences of Five Additional Brevibacillus laterosporus Bacteriophages.</title>
        <authorList>
            <person name="Merrill B.D."/>
            <person name="Berg J.A."/>
            <person name="Graves K.A."/>
            <person name="Ward A.T."/>
            <person name="Hilton J.A."/>
            <person name="Wake B.N."/>
            <person name="Grose J.H."/>
            <person name="Breakwell D.P."/>
            <person name="Burnett S.H."/>
        </authorList>
    </citation>
    <scope>NUCLEOTIDE SEQUENCE [LARGE SCALE GENOMIC DNA]</scope>
</reference>
<evidence type="ECO:0000313" key="2">
    <source>
        <dbReference type="Proteomes" id="UP000208104"/>
    </source>
</evidence>
<organism evidence="1 2">
    <name type="scientific">Brevibacillus phage Jenst</name>
    <dbReference type="NCBI Taxonomy" id="1691954"/>
    <lineage>
        <taxon>Viruses</taxon>
        <taxon>Duplodnaviria</taxon>
        <taxon>Heunggongvirae</taxon>
        <taxon>Uroviricota</taxon>
        <taxon>Caudoviricetes</taxon>
        <taxon>Jenstvirus</taxon>
        <taxon>Jenstvirus jenst</taxon>
    </lineage>
</organism>
<gene>
    <name evidence="1" type="ORF">JENST_88</name>
</gene>
<sequence length="65" mass="7950">MNSLEHYIVEVKSVEPCTEEWTKRFDKEFVKINVITDCYGVTEEREVIESVQNWEKIKERGYFMW</sequence>
<evidence type="ECO:0000313" key="1">
    <source>
        <dbReference type="EMBL" id="ALA07217.1"/>
    </source>
</evidence>
<dbReference type="KEGG" id="vg:26626036"/>
<dbReference type="RefSeq" id="YP_009199149.1">
    <property type="nucleotide sequence ID" value="NC_028805.1"/>
</dbReference>
<accession>A0A0K2CN24</accession>
<dbReference type="Proteomes" id="UP000208104">
    <property type="component" value="Segment"/>
</dbReference>
<name>A0A0K2CN24_9CAUD</name>
<protein>
    <submittedName>
        <fullName evidence="1">Uncharacterized protein</fullName>
    </submittedName>
</protein>
<dbReference type="EMBL" id="KT151955">
    <property type="protein sequence ID" value="ALA07217.1"/>
    <property type="molecule type" value="Genomic_DNA"/>
</dbReference>
<dbReference type="GeneID" id="26626036"/>
<proteinExistence type="predicted"/>
<keyword evidence="2" id="KW-1185">Reference proteome</keyword>
<dbReference type="OrthoDB" id="27700at10239"/>